<evidence type="ECO:0000313" key="4">
    <source>
        <dbReference type="EMBL" id="CAB9510896.1"/>
    </source>
</evidence>
<feature type="domain" description="Cyclin-like" evidence="3">
    <location>
        <begin position="54"/>
        <end position="143"/>
    </location>
</feature>
<keyword evidence="5" id="KW-1185">Reference proteome</keyword>
<keyword evidence="1 2" id="KW-0195">Cyclin</keyword>
<dbReference type="SUPFAM" id="SSF47954">
    <property type="entry name" value="Cyclin-like"/>
    <property type="match status" value="1"/>
</dbReference>
<dbReference type="SMART" id="SM00385">
    <property type="entry name" value="CYCLIN"/>
    <property type="match status" value="1"/>
</dbReference>
<comment type="caution">
    <text evidence="4">The sequence shown here is derived from an EMBL/GenBank/DDBJ whole genome shotgun (WGS) entry which is preliminary data.</text>
</comment>
<proteinExistence type="inferred from homology"/>
<dbReference type="Pfam" id="PF00134">
    <property type="entry name" value="Cyclin_N"/>
    <property type="match status" value="1"/>
</dbReference>
<dbReference type="AlphaFoldDB" id="A0A9N8HE61"/>
<sequence>MEAIVATIEAMRRQEQRGYICQDYLYQQQQDEASQIGPLAGKPVTIACREKMIQWCYKVVDFCNFNRETVAIAISIMDRFMATGPGQQVARDRSQFQLVAMTSLYTAVKIHEPEVMSAELVSQLSRGAHTEDEIEDMERTILQALTWQVNPPTALSFVREFLKLLPPAVIVVNGEDVKMTIYEMCKFQSELAVADASLISIPASTVAFCSFINALESLQCLDRTAIGYIQTILAQAAHINMYSVEMPHVQARLCHAVAQNMQTPPTKVVAGGCAGAQRASQPRRSSYKASPVTVTTRMEV</sequence>
<dbReference type="InterPro" id="IPR013763">
    <property type="entry name" value="Cyclin-like_dom"/>
</dbReference>
<dbReference type="Gene3D" id="1.10.472.10">
    <property type="entry name" value="Cyclin-like"/>
    <property type="match status" value="2"/>
</dbReference>
<dbReference type="Proteomes" id="UP001153069">
    <property type="component" value="Unassembled WGS sequence"/>
</dbReference>
<dbReference type="InterPro" id="IPR036915">
    <property type="entry name" value="Cyclin-like_sf"/>
</dbReference>
<reference evidence="4" key="1">
    <citation type="submission" date="2020-06" db="EMBL/GenBank/DDBJ databases">
        <authorList>
            <consortium name="Plant Systems Biology data submission"/>
        </authorList>
    </citation>
    <scope>NUCLEOTIDE SEQUENCE</scope>
    <source>
        <strain evidence="4">D6</strain>
    </source>
</reference>
<dbReference type="InterPro" id="IPR006671">
    <property type="entry name" value="Cyclin_N"/>
</dbReference>
<dbReference type="PANTHER" id="PTHR10177">
    <property type="entry name" value="CYCLINS"/>
    <property type="match status" value="1"/>
</dbReference>
<dbReference type="OrthoDB" id="64224at2759"/>
<dbReference type="InterPro" id="IPR039361">
    <property type="entry name" value="Cyclin"/>
</dbReference>
<evidence type="ECO:0000259" key="3">
    <source>
        <dbReference type="SMART" id="SM00385"/>
    </source>
</evidence>
<evidence type="ECO:0000313" key="5">
    <source>
        <dbReference type="Proteomes" id="UP001153069"/>
    </source>
</evidence>
<dbReference type="Pfam" id="PF02984">
    <property type="entry name" value="Cyclin_C"/>
    <property type="match status" value="1"/>
</dbReference>
<accession>A0A9N8HE61</accession>
<protein>
    <submittedName>
        <fullName evidence="4">Diatom-specific cyclin</fullName>
    </submittedName>
</protein>
<dbReference type="EMBL" id="CAICTM010000457">
    <property type="protein sequence ID" value="CAB9510896.1"/>
    <property type="molecule type" value="Genomic_DNA"/>
</dbReference>
<dbReference type="InterPro" id="IPR004367">
    <property type="entry name" value="Cyclin_C-dom"/>
</dbReference>
<comment type="similarity">
    <text evidence="2">Belongs to the cyclin family.</text>
</comment>
<dbReference type="FunFam" id="1.10.472.10:FF:000093">
    <property type="entry name" value="Predicted protein"/>
    <property type="match status" value="1"/>
</dbReference>
<organism evidence="4 5">
    <name type="scientific">Seminavis robusta</name>
    <dbReference type="NCBI Taxonomy" id="568900"/>
    <lineage>
        <taxon>Eukaryota</taxon>
        <taxon>Sar</taxon>
        <taxon>Stramenopiles</taxon>
        <taxon>Ochrophyta</taxon>
        <taxon>Bacillariophyta</taxon>
        <taxon>Bacillariophyceae</taxon>
        <taxon>Bacillariophycidae</taxon>
        <taxon>Naviculales</taxon>
        <taxon>Naviculaceae</taxon>
        <taxon>Seminavis</taxon>
    </lineage>
</organism>
<name>A0A9N8HE61_9STRA</name>
<gene>
    <name evidence="4" type="ORF">SEMRO_458_G147090.1</name>
</gene>
<evidence type="ECO:0000256" key="1">
    <source>
        <dbReference type="ARBA" id="ARBA00023127"/>
    </source>
</evidence>
<evidence type="ECO:0000256" key="2">
    <source>
        <dbReference type="RuleBase" id="RU000383"/>
    </source>
</evidence>